<feature type="region of interest" description="Disordered" evidence="1">
    <location>
        <begin position="1"/>
        <end position="25"/>
    </location>
</feature>
<protein>
    <submittedName>
        <fullName evidence="2">Uncharacterized protein</fullName>
    </submittedName>
</protein>
<proteinExistence type="predicted"/>
<evidence type="ECO:0000313" key="2">
    <source>
        <dbReference type="EMBL" id="CUR56141.1"/>
    </source>
</evidence>
<dbReference type="AlphaFoldDB" id="A0A2P2C2C2"/>
<organism evidence="2">
    <name type="scientific">metagenome</name>
    <dbReference type="NCBI Taxonomy" id="256318"/>
    <lineage>
        <taxon>unclassified sequences</taxon>
        <taxon>metagenomes</taxon>
    </lineage>
</organism>
<name>A0A2P2C2C2_9ZZZZ</name>
<feature type="compositionally biased region" description="Polar residues" evidence="1">
    <location>
        <begin position="1"/>
        <end position="12"/>
    </location>
</feature>
<gene>
    <name evidence="2" type="ORF">NOCA2310181</name>
</gene>
<reference evidence="2" key="1">
    <citation type="submission" date="2015-08" db="EMBL/GenBank/DDBJ databases">
        <authorList>
            <person name="Babu N.S."/>
            <person name="Beckwith C.J."/>
            <person name="Beseler K.G."/>
            <person name="Brison A."/>
            <person name="Carone J.V."/>
            <person name="Caskin T.P."/>
            <person name="Diamond M."/>
            <person name="Durham M.E."/>
            <person name="Foxe J.M."/>
            <person name="Go M."/>
            <person name="Henderson B.A."/>
            <person name="Jones I.B."/>
            <person name="McGettigan J.A."/>
            <person name="Micheletti S.J."/>
            <person name="Nasrallah M.E."/>
            <person name="Ortiz D."/>
            <person name="Piller C.R."/>
            <person name="Privatt S.R."/>
            <person name="Schneider S.L."/>
            <person name="Sharp S."/>
            <person name="Smith T.C."/>
            <person name="Stanton J.D."/>
            <person name="Ullery H.E."/>
            <person name="Wilson R.J."/>
            <person name="Serrano M.G."/>
            <person name="Buck G."/>
            <person name="Lee V."/>
            <person name="Wang Y."/>
            <person name="Carvalho R."/>
            <person name="Voegtly L."/>
            <person name="Shi R."/>
            <person name="Duckworth R."/>
            <person name="Johnson A."/>
            <person name="Loviza R."/>
            <person name="Walstead R."/>
            <person name="Shah Z."/>
            <person name="Kiflezghi M."/>
            <person name="Wade K."/>
            <person name="Ball S.L."/>
            <person name="Bradley K.W."/>
            <person name="Asai D.J."/>
            <person name="Bowman C.A."/>
            <person name="Russell D.A."/>
            <person name="Pope W.H."/>
            <person name="Jacobs-Sera D."/>
            <person name="Hendrix R.W."/>
            <person name="Hatfull G.F."/>
        </authorList>
    </citation>
    <scope>NUCLEOTIDE SEQUENCE</scope>
</reference>
<dbReference type="EMBL" id="CZKA01000025">
    <property type="protein sequence ID" value="CUR56141.1"/>
    <property type="molecule type" value="Genomic_DNA"/>
</dbReference>
<sequence>MVSRSRLSNAGNASGRGGMGTPQDGVQLRYEISYAESGSRASRVKN</sequence>
<evidence type="ECO:0000256" key="1">
    <source>
        <dbReference type="SAM" id="MobiDB-lite"/>
    </source>
</evidence>
<accession>A0A2P2C2C2</accession>